<name>A0A7Z0EF14_9MICO</name>
<evidence type="ECO:0000313" key="4">
    <source>
        <dbReference type="Proteomes" id="UP000537260"/>
    </source>
</evidence>
<reference evidence="3 4" key="1">
    <citation type="submission" date="2020-07" db="EMBL/GenBank/DDBJ databases">
        <title>Sequencing the genomes of 1000 actinobacteria strains.</title>
        <authorList>
            <person name="Klenk H.-P."/>
        </authorList>
    </citation>
    <scope>NUCLEOTIDE SEQUENCE [LARGE SCALE GENOMIC DNA]</scope>
    <source>
        <strain evidence="3 4">LI1</strain>
    </source>
</reference>
<dbReference type="EMBL" id="JACCFM010000001">
    <property type="protein sequence ID" value="NYJ20311.1"/>
    <property type="molecule type" value="Genomic_DNA"/>
</dbReference>
<comment type="caution">
    <text evidence="3">The sequence shown here is derived from an EMBL/GenBank/DDBJ whole genome shotgun (WGS) entry which is preliminary data.</text>
</comment>
<dbReference type="Pfam" id="PF13302">
    <property type="entry name" value="Acetyltransf_3"/>
    <property type="match status" value="1"/>
</dbReference>
<dbReference type="AlphaFoldDB" id="A0A7Z0EF14"/>
<proteinExistence type="predicted"/>
<dbReference type="InterPro" id="IPR051531">
    <property type="entry name" value="N-acetyltransferase"/>
</dbReference>
<feature type="domain" description="N-acetyltransferase" evidence="2">
    <location>
        <begin position="16"/>
        <end position="167"/>
    </location>
</feature>
<gene>
    <name evidence="3" type="ORF">HNR05_002102</name>
</gene>
<dbReference type="Proteomes" id="UP000537260">
    <property type="component" value="Unassembled WGS sequence"/>
</dbReference>
<dbReference type="InterPro" id="IPR016181">
    <property type="entry name" value="Acyl_CoA_acyltransferase"/>
</dbReference>
<keyword evidence="4" id="KW-1185">Reference proteome</keyword>
<organism evidence="3 4">
    <name type="scientific">Glaciibacter psychrotolerans</name>
    <dbReference type="NCBI Taxonomy" id="670054"/>
    <lineage>
        <taxon>Bacteria</taxon>
        <taxon>Bacillati</taxon>
        <taxon>Actinomycetota</taxon>
        <taxon>Actinomycetes</taxon>
        <taxon>Micrococcales</taxon>
        <taxon>Microbacteriaceae</taxon>
        <taxon>Glaciibacter</taxon>
    </lineage>
</organism>
<evidence type="ECO:0000259" key="2">
    <source>
        <dbReference type="PROSITE" id="PS51186"/>
    </source>
</evidence>
<dbReference type="PROSITE" id="PS51186">
    <property type="entry name" value="GNAT"/>
    <property type="match status" value="1"/>
</dbReference>
<feature type="region of interest" description="Disordered" evidence="1">
    <location>
        <begin position="165"/>
        <end position="189"/>
    </location>
</feature>
<dbReference type="InterPro" id="IPR000182">
    <property type="entry name" value="GNAT_dom"/>
</dbReference>
<dbReference type="GO" id="GO:0016747">
    <property type="term" value="F:acyltransferase activity, transferring groups other than amino-acyl groups"/>
    <property type="evidence" value="ECO:0007669"/>
    <property type="project" value="InterPro"/>
</dbReference>
<dbReference type="SUPFAM" id="SSF55729">
    <property type="entry name" value="Acyl-CoA N-acyltransferases (Nat)"/>
    <property type="match status" value="1"/>
</dbReference>
<evidence type="ECO:0000313" key="3">
    <source>
        <dbReference type="EMBL" id="NYJ20311.1"/>
    </source>
</evidence>
<protein>
    <submittedName>
        <fullName evidence="3">RimJ/RimL family protein N-acetyltransferase</fullName>
    </submittedName>
</protein>
<accession>A0A7Z0EF14</accession>
<dbReference type="RefSeq" id="WP_179578937.1">
    <property type="nucleotide sequence ID" value="NZ_JACCFM010000001.1"/>
</dbReference>
<sequence length="189" mass="20875">MQPVELGSPLLQLDQPVLADATLMYEFCQDPVFERFLTVPWPYNSRDAETFISLVIPSGWKSNDEYTWALRAPQTGEFLGIIGLRLPSGSVGFWLGAPHRGHGYVPEALRLVADWAFENGIVSAIHWECLVGNAASARVAQKAGFTFAGEAPSIAPYRDGSHPQSWQGWLHAPDDRSIQPGWPTEALSR</sequence>
<keyword evidence="3" id="KW-0808">Transferase</keyword>
<dbReference type="Gene3D" id="3.40.630.30">
    <property type="match status" value="1"/>
</dbReference>
<dbReference type="PANTHER" id="PTHR43792">
    <property type="entry name" value="GNAT FAMILY, PUTATIVE (AFU_ORTHOLOGUE AFUA_3G00765)-RELATED-RELATED"/>
    <property type="match status" value="1"/>
</dbReference>
<evidence type="ECO:0000256" key="1">
    <source>
        <dbReference type="SAM" id="MobiDB-lite"/>
    </source>
</evidence>